<dbReference type="AlphaFoldDB" id="A0A8B6DI23"/>
<evidence type="ECO:0000256" key="1">
    <source>
        <dbReference type="SAM" id="MobiDB-lite"/>
    </source>
</evidence>
<proteinExistence type="predicted"/>
<comment type="caution">
    <text evidence="2">The sequence shown here is derived from an EMBL/GenBank/DDBJ whole genome shotgun (WGS) entry which is preliminary data.</text>
</comment>
<feature type="region of interest" description="Disordered" evidence="1">
    <location>
        <begin position="1"/>
        <end position="95"/>
    </location>
</feature>
<feature type="compositionally biased region" description="Basic and acidic residues" evidence="1">
    <location>
        <begin position="16"/>
        <end position="60"/>
    </location>
</feature>
<reference evidence="2" key="1">
    <citation type="submission" date="2018-11" db="EMBL/GenBank/DDBJ databases">
        <authorList>
            <person name="Alioto T."/>
            <person name="Alioto T."/>
        </authorList>
    </citation>
    <scope>NUCLEOTIDE SEQUENCE</scope>
</reference>
<gene>
    <name evidence="2" type="ORF">MGAL_10B034986</name>
</gene>
<evidence type="ECO:0000313" key="2">
    <source>
        <dbReference type="EMBL" id="VDI19391.1"/>
    </source>
</evidence>
<organism evidence="2 3">
    <name type="scientific">Mytilus galloprovincialis</name>
    <name type="common">Mediterranean mussel</name>
    <dbReference type="NCBI Taxonomy" id="29158"/>
    <lineage>
        <taxon>Eukaryota</taxon>
        <taxon>Metazoa</taxon>
        <taxon>Spiralia</taxon>
        <taxon>Lophotrochozoa</taxon>
        <taxon>Mollusca</taxon>
        <taxon>Bivalvia</taxon>
        <taxon>Autobranchia</taxon>
        <taxon>Pteriomorphia</taxon>
        <taxon>Mytilida</taxon>
        <taxon>Mytiloidea</taxon>
        <taxon>Mytilidae</taxon>
        <taxon>Mytilinae</taxon>
        <taxon>Mytilus</taxon>
    </lineage>
</organism>
<dbReference type="Proteomes" id="UP000596742">
    <property type="component" value="Unassembled WGS sequence"/>
</dbReference>
<keyword evidence="3" id="KW-1185">Reference proteome</keyword>
<accession>A0A8B6DI23</accession>
<evidence type="ECO:0000313" key="3">
    <source>
        <dbReference type="Proteomes" id="UP000596742"/>
    </source>
</evidence>
<name>A0A8B6DI23_MYTGA</name>
<protein>
    <submittedName>
        <fullName evidence="2">Uncharacterized protein</fullName>
    </submittedName>
</protein>
<dbReference type="EMBL" id="UYJE01003454">
    <property type="protein sequence ID" value="VDI19391.1"/>
    <property type="molecule type" value="Genomic_DNA"/>
</dbReference>
<sequence>MVLVSRKVGQQRHNRNPCDERHNTKKCSTAEKDGRPQIRPAVKEDGGHHKRPAVEEDGGHHKPPAVEEDLEGVQLPDEQQPGPSASKKKKRSPKCIIDAACKNKSAYL</sequence>